<organism evidence="1 2">
    <name type="scientific">Castanea mollissima</name>
    <name type="common">Chinese chestnut</name>
    <dbReference type="NCBI Taxonomy" id="60419"/>
    <lineage>
        <taxon>Eukaryota</taxon>
        <taxon>Viridiplantae</taxon>
        <taxon>Streptophyta</taxon>
        <taxon>Embryophyta</taxon>
        <taxon>Tracheophyta</taxon>
        <taxon>Spermatophyta</taxon>
        <taxon>Magnoliopsida</taxon>
        <taxon>eudicotyledons</taxon>
        <taxon>Gunneridae</taxon>
        <taxon>Pentapetalae</taxon>
        <taxon>rosids</taxon>
        <taxon>fabids</taxon>
        <taxon>Fagales</taxon>
        <taxon>Fagaceae</taxon>
        <taxon>Castanea</taxon>
    </lineage>
</organism>
<protein>
    <submittedName>
        <fullName evidence="1">Uncharacterized protein</fullName>
    </submittedName>
</protein>
<evidence type="ECO:0000313" key="2">
    <source>
        <dbReference type="Proteomes" id="UP000737018"/>
    </source>
</evidence>
<dbReference type="EMBL" id="JRKL02000575">
    <property type="protein sequence ID" value="KAF3970067.1"/>
    <property type="molecule type" value="Genomic_DNA"/>
</dbReference>
<dbReference type="Proteomes" id="UP000737018">
    <property type="component" value="Unassembled WGS sequence"/>
</dbReference>
<proteinExistence type="predicted"/>
<sequence length="96" mass="10677">MKVKLKSEIFSAITWRNLSDRLLGILDLSEFGFRLWPPIDRCGGDGRPERADGGGAVQCNGVDWKTGVEDECDDVYLRSSTCRYLLNLKQSLGIGP</sequence>
<accession>A0A8J4RRD7</accession>
<reference evidence="1" key="1">
    <citation type="submission" date="2020-03" db="EMBL/GenBank/DDBJ databases">
        <title>Castanea mollissima Vanexum genome sequencing.</title>
        <authorList>
            <person name="Staton M."/>
        </authorList>
    </citation>
    <scope>NUCLEOTIDE SEQUENCE</scope>
    <source>
        <tissue evidence="1">Leaf</tissue>
    </source>
</reference>
<dbReference type="OrthoDB" id="10297746at2759"/>
<dbReference type="AlphaFoldDB" id="A0A8J4RRD7"/>
<evidence type="ECO:0000313" key="1">
    <source>
        <dbReference type="EMBL" id="KAF3970067.1"/>
    </source>
</evidence>
<comment type="caution">
    <text evidence="1">The sequence shown here is derived from an EMBL/GenBank/DDBJ whole genome shotgun (WGS) entry which is preliminary data.</text>
</comment>
<keyword evidence="2" id="KW-1185">Reference proteome</keyword>
<gene>
    <name evidence="1" type="ORF">CMV_006203</name>
</gene>
<name>A0A8J4RRD7_9ROSI</name>